<organism evidence="1 2">
    <name type="scientific">Nonomuraea recticatena</name>
    <dbReference type="NCBI Taxonomy" id="46178"/>
    <lineage>
        <taxon>Bacteria</taxon>
        <taxon>Bacillati</taxon>
        <taxon>Actinomycetota</taxon>
        <taxon>Actinomycetes</taxon>
        <taxon>Streptosporangiales</taxon>
        <taxon>Streptosporangiaceae</taxon>
        <taxon>Nonomuraea</taxon>
    </lineage>
</organism>
<evidence type="ECO:0000313" key="2">
    <source>
        <dbReference type="Proteomes" id="UP001501666"/>
    </source>
</evidence>
<name>A0ABN3T2C5_9ACTN</name>
<gene>
    <name evidence="1" type="ORF">GCM10010412_082060</name>
</gene>
<comment type="caution">
    <text evidence="1">The sequence shown here is derived from an EMBL/GenBank/DDBJ whole genome shotgun (WGS) entry which is preliminary data.</text>
</comment>
<proteinExistence type="predicted"/>
<reference evidence="1 2" key="1">
    <citation type="journal article" date="2019" name="Int. J. Syst. Evol. Microbiol.">
        <title>The Global Catalogue of Microorganisms (GCM) 10K type strain sequencing project: providing services to taxonomists for standard genome sequencing and annotation.</title>
        <authorList>
            <consortium name="The Broad Institute Genomics Platform"/>
            <consortium name="The Broad Institute Genome Sequencing Center for Infectious Disease"/>
            <person name="Wu L."/>
            <person name="Ma J."/>
        </authorList>
    </citation>
    <scope>NUCLEOTIDE SEQUENCE [LARGE SCALE GENOMIC DNA]</scope>
    <source>
        <strain evidence="1 2">JCM 6835</strain>
    </source>
</reference>
<dbReference type="RefSeq" id="WP_346154412.1">
    <property type="nucleotide sequence ID" value="NZ_BAAATE010000034.1"/>
</dbReference>
<evidence type="ECO:0000313" key="1">
    <source>
        <dbReference type="EMBL" id="GAA2691661.1"/>
    </source>
</evidence>
<sequence length="94" mass="9610">MLTLAKSPAAPVAPTVAAILTGHAAQLAADLLADLGWVEAAVAMDGELLLLIDEAIATGEIRLCEVCHARVTADTVSHSYSGEVIAVCEDCGTH</sequence>
<protein>
    <submittedName>
        <fullName evidence="1">Uncharacterized protein</fullName>
    </submittedName>
</protein>
<keyword evidence="2" id="KW-1185">Reference proteome</keyword>
<dbReference type="EMBL" id="BAAATE010000034">
    <property type="protein sequence ID" value="GAA2691661.1"/>
    <property type="molecule type" value="Genomic_DNA"/>
</dbReference>
<accession>A0ABN3T2C5</accession>
<dbReference type="Proteomes" id="UP001501666">
    <property type="component" value="Unassembled WGS sequence"/>
</dbReference>